<evidence type="ECO:0000313" key="3">
    <source>
        <dbReference type="Proteomes" id="UP000277671"/>
    </source>
</evidence>
<dbReference type="Pfam" id="PF07484">
    <property type="entry name" value="Collar"/>
    <property type="match status" value="1"/>
</dbReference>
<evidence type="ECO:0000313" key="2">
    <source>
        <dbReference type="EMBL" id="RKR92912.1"/>
    </source>
</evidence>
<gene>
    <name evidence="2" type="ORF">BDK92_7399</name>
</gene>
<dbReference type="EMBL" id="RBKT01000001">
    <property type="protein sequence ID" value="RKR92912.1"/>
    <property type="molecule type" value="Genomic_DNA"/>
</dbReference>
<dbReference type="RefSeq" id="WP_121160865.1">
    <property type="nucleotide sequence ID" value="NZ_RBKT01000001.1"/>
</dbReference>
<name>A0A495JX25_9ACTN</name>
<proteinExistence type="predicted"/>
<keyword evidence="3" id="KW-1185">Reference proteome</keyword>
<dbReference type="InterPro" id="IPR037053">
    <property type="entry name" value="Phage_tail_collar_dom_sf"/>
</dbReference>
<dbReference type="Gene3D" id="3.90.1340.10">
    <property type="entry name" value="Phage tail collar domain"/>
    <property type="match status" value="1"/>
</dbReference>
<dbReference type="Proteomes" id="UP000277671">
    <property type="component" value="Unassembled WGS sequence"/>
</dbReference>
<organism evidence="2 3">
    <name type="scientific">Micromonospora pisi</name>
    <dbReference type="NCBI Taxonomy" id="589240"/>
    <lineage>
        <taxon>Bacteria</taxon>
        <taxon>Bacillati</taxon>
        <taxon>Actinomycetota</taxon>
        <taxon>Actinomycetes</taxon>
        <taxon>Micromonosporales</taxon>
        <taxon>Micromonosporaceae</taxon>
        <taxon>Micromonospora</taxon>
    </lineage>
</organism>
<reference evidence="2 3" key="1">
    <citation type="submission" date="2018-10" db="EMBL/GenBank/DDBJ databases">
        <title>Sequencing the genomes of 1000 actinobacteria strains.</title>
        <authorList>
            <person name="Klenk H.-P."/>
        </authorList>
    </citation>
    <scope>NUCLEOTIDE SEQUENCE [LARGE SCALE GENOMIC DNA]</scope>
    <source>
        <strain evidence="2 3">DSM 45175</strain>
    </source>
</reference>
<sequence length="187" mass="20068">MTDEPSPVPVGTIVAFAGNVDLIWLDEQGWLYCDGAELRQTDHPALYAAIGGNYGAGHNSFRLPDLRGRFTRGVDLGAGRDPYVEARTPSAPGGLAGNNPGSLQGYYTSLPATTFKAADDGEHAHDVAHLPTENEGLATEGSHYGIWPDNTRQIRDAGAHGHTVTDGGDAETRPINKYVYFIIKYSQ</sequence>
<protein>
    <submittedName>
        <fullName evidence="2">Microcystin-dependent protein</fullName>
    </submittedName>
</protein>
<evidence type="ECO:0000259" key="1">
    <source>
        <dbReference type="Pfam" id="PF07484"/>
    </source>
</evidence>
<accession>A0A495JX25</accession>
<comment type="caution">
    <text evidence="2">The sequence shown here is derived from an EMBL/GenBank/DDBJ whole genome shotgun (WGS) entry which is preliminary data.</text>
</comment>
<feature type="domain" description="Phage tail collar" evidence="1">
    <location>
        <begin position="11"/>
        <end position="70"/>
    </location>
</feature>
<dbReference type="OrthoDB" id="9810174at2"/>
<dbReference type="InterPro" id="IPR011083">
    <property type="entry name" value="Phage_tail_collar_dom"/>
</dbReference>
<dbReference type="SUPFAM" id="SSF88874">
    <property type="entry name" value="Receptor-binding domain of short tail fibre protein gp12"/>
    <property type="match status" value="1"/>
</dbReference>
<dbReference type="AlphaFoldDB" id="A0A495JX25"/>